<evidence type="ECO:0000256" key="5">
    <source>
        <dbReference type="ARBA" id="ARBA00023163"/>
    </source>
</evidence>
<gene>
    <name evidence="10" type="ORF">DWY77_06300</name>
</gene>
<dbReference type="InterPro" id="IPR016152">
    <property type="entry name" value="PTrfase/Anion_transptr"/>
</dbReference>
<reference evidence="10 11" key="1">
    <citation type="submission" date="2018-08" db="EMBL/GenBank/DDBJ databases">
        <title>A genome reference for cultivated species of the human gut microbiota.</title>
        <authorList>
            <person name="Zou Y."/>
            <person name="Xue W."/>
            <person name="Luo G."/>
        </authorList>
    </citation>
    <scope>NUCLEOTIDE SEQUENCE [LARGE SCALE GENOMIC DNA]</scope>
    <source>
        <strain evidence="10 11">AF27-12</strain>
    </source>
</reference>
<dbReference type="Gene3D" id="3.40.50.2300">
    <property type="match status" value="1"/>
</dbReference>
<dbReference type="PROSITE" id="PS51094">
    <property type="entry name" value="PTS_EIIA_TYPE_2"/>
    <property type="match status" value="1"/>
</dbReference>
<evidence type="ECO:0000256" key="4">
    <source>
        <dbReference type="ARBA" id="ARBA00023159"/>
    </source>
</evidence>
<dbReference type="Pfam" id="PF00874">
    <property type="entry name" value="PRD"/>
    <property type="match status" value="2"/>
</dbReference>
<evidence type="ECO:0000259" key="7">
    <source>
        <dbReference type="PROSITE" id="PS51094"/>
    </source>
</evidence>
<feature type="domain" description="PTS EIIB type-2" evidence="8">
    <location>
        <begin position="401"/>
        <end position="495"/>
    </location>
</feature>
<evidence type="ECO:0000313" key="10">
    <source>
        <dbReference type="EMBL" id="RGQ83496.1"/>
    </source>
</evidence>
<evidence type="ECO:0000256" key="1">
    <source>
        <dbReference type="ARBA" id="ARBA00022679"/>
    </source>
</evidence>
<dbReference type="SUPFAM" id="SSF63520">
    <property type="entry name" value="PTS-regulatory domain, PRD"/>
    <property type="match status" value="2"/>
</dbReference>
<dbReference type="InterPro" id="IPR003501">
    <property type="entry name" value="PTS_EIIB_2/3"/>
</dbReference>
<comment type="caution">
    <text evidence="10">The sequence shown here is derived from an EMBL/GenBank/DDBJ whole genome shotgun (WGS) entry which is preliminary data.</text>
</comment>
<keyword evidence="2" id="KW-0677">Repeat</keyword>
<dbReference type="RefSeq" id="WP_118035962.1">
    <property type="nucleotide sequence ID" value="NZ_QRTP01000012.1"/>
</dbReference>
<dbReference type="InterPro" id="IPR011608">
    <property type="entry name" value="PRD"/>
</dbReference>
<proteinExistence type="predicted"/>
<feature type="domain" description="PRD" evidence="9">
    <location>
        <begin position="180"/>
        <end position="285"/>
    </location>
</feature>
<dbReference type="AlphaFoldDB" id="A0A412CEF8"/>
<keyword evidence="3" id="KW-0805">Transcription regulation</keyword>
<dbReference type="Gene3D" id="3.40.930.10">
    <property type="entry name" value="Mannitol-specific EII, Chain A"/>
    <property type="match status" value="1"/>
</dbReference>
<dbReference type="PANTHER" id="PTHR30185:SF13">
    <property type="entry name" value="LICABCH OPERON REGULATOR-RELATED"/>
    <property type="match status" value="1"/>
</dbReference>
<dbReference type="InterPro" id="IPR036388">
    <property type="entry name" value="WH-like_DNA-bd_sf"/>
</dbReference>
<keyword evidence="5" id="KW-0804">Transcription</keyword>
<evidence type="ECO:0000259" key="8">
    <source>
        <dbReference type="PROSITE" id="PS51099"/>
    </source>
</evidence>
<feature type="domain" description="PRD" evidence="9">
    <location>
        <begin position="288"/>
        <end position="395"/>
    </location>
</feature>
<evidence type="ECO:0000256" key="6">
    <source>
        <dbReference type="SAM" id="Coils"/>
    </source>
</evidence>
<evidence type="ECO:0000259" key="9">
    <source>
        <dbReference type="PROSITE" id="PS51372"/>
    </source>
</evidence>
<dbReference type="Gene3D" id="1.10.1790.10">
    <property type="entry name" value="PRD domain"/>
    <property type="match status" value="2"/>
</dbReference>
<dbReference type="InterPro" id="IPR007737">
    <property type="entry name" value="Mga_HTH"/>
</dbReference>
<feature type="domain" description="PTS EIIA type-2" evidence="7">
    <location>
        <begin position="500"/>
        <end position="639"/>
    </location>
</feature>
<dbReference type="InterPro" id="IPR050661">
    <property type="entry name" value="BglG_antiterminators"/>
</dbReference>
<dbReference type="GO" id="GO:0009401">
    <property type="term" value="P:phosphoenolpyruvate-dependent sugar phosphotransferase system"/>
    <property type="evidence" value="ECO:0007669"/>
    <property type="project" value="InterPro"/>
</dbReference>
<dbReference type="InterPro" id="IPR013011">
    <property type="entry name" value="PTS_EIIB_2"/>
</dbReference>
<evidence type="ECO:0000313" key="11">
    <source>
        <dbReference type="Proteomes" id="UP000286147"/>
    </source>
</evidence>
<dbReference type="InterPro" id="IPR036634">
    <property type="entry name" value="PRD_sf"/>
</dbReference>
<dbReference type="GO" id="GO:0006355">
    <property type="term" value="P:regulation of DNA-templated transcription"/>
    <property type="evidence" value="ECO:0007669"/>
    <property type="project" value="InterPro"/>
</dbReference>
<evidence type="ECO:0000256" key="3">
    <source>
        <dbReference type="ARBA" id="ARBA00023015"/>
    </source>
</evidence>
<organism evidence="10 11">
    <name type="scientific">Megamonas rupellensis</name>
    <dbReference type="NCBI Taxonomy" id="491921"/>
    <lineage>
        <taxon>Bacteria</taxon>
        <taxon>Bacillati</taxon>
        <taxon>Bacillota</taxon>
        <taxon>Negativicutes</taxon>
        <taxon>Selenomonadales</taxon>
        <taxon>Selenomonadaceae</taxon>
        <taxon>Megamonas</taxon>
    </lineage>
</organism>
<dbReference type="PROSITE" id="PS51099">
    <property type="entry name" value="PTS_EIIB_TYPE_2"/>
    <property type="match status" value="1"/>
</dbReference>
<dbReference type="PANTHER" id="PTHR30185">
    <property type="entry name" value="CRYPTIC BETA-GLUCOSIDE BGL OPERON ANTITERMINATOR"/>
    <property type="match status" value="1"/>
</dbReference>
<name>A0A412CEF8_9FIRM</name>
<dbReference type="Pfam" id="PF08279">
    <property type="entry name" value="HTH_11"/>
    <property type="match status" value="1"/>
</dbReference>
<keyword evidence="1" id="KW-0808">Transferase</keyword>
<evidence type="ECO:0000256" key="2">
    <source>
        <dbReference type="ARBA" id="ARBA00022737"/>
    </source>
</evidence>
<dbReference type="InterPro" id="IPR002178">
    <property type="entry name" value="PTS_EIIA_type-2_dom"/>
</dbReference>
<dbReference type="Proteomes" id="UP000286147">
    <property type="component" value="Unassembled WGS sequence"/>
</dbReference>
<dbReference type="Pfam" id="PF05043">
    <property type="entry name" value="Mga"/>
    <property type="match status" value="1"/>
</dbReference>
<keyword evidence="4" id="KW-0010">Activator</keyword>
<dbReference type="GO" id="GO:0008982">
    <property type="term" value="F:protein-N(PI)-phosphohistidine-sugar phosphotransferase activity"/>
    <property type="evidence" value="ECO:0007669"/>
    <property type="project" value="InterPro"/>
</dbReference>
<dbReference type="InterPro" id="IPR036095">
    <property type="entry name" value="PTS_EIIB-like_sf"/>
</dbReference>
<feature type="coiled-coil region" evidence="6">
    <location>
        <begin position="120"/>
        <end position="147"/>
    </location>
</feature>
<dbReference type="CDD" id="cd05568">
    <property type="entry name" value="PTS_IIB_bgl_like"/>
    <property type="match status" value="1"/>
</dbReference>
<dbReference type="SUPFAM" id="SSF55804">
    <property type="entry name" value="Phoshotransferase/anion transport protein"/>
    <property type="match status" value="1"/>
</dbReference>
<dbReference type="EMBL" id="QRTP01000012">
    <property type="protein sequence ID" value="RGQ83496.1"/>
    <property type="molecule type" value="Genomic_DNA"/>
</dbReference>
<dbReference type="Pfam" id="PF02302">
    <property type="entry name" value="PTS_IIB"/>
    <property type="match status" value="1"/>
</dbReference>
<protein>
    <submittedName>
        <fullName evidence="10">Transcription antiterminator</fullName>
    </submittedName>
</protein>
<dbReference type="SUPFAM" id="SSF52794">
    <property type="entry name" value="PTS system IIB component-like"/>
    <property type="match status" value="1"/>
</dbReference>
<sequence length="641" mass="74514">MFTQRQRKILAILKQHKNNITSDEIARLVGVSSRTIRTEIKNILPILKENIAKINISTRKGYSLEINNYEKFINILDEHITKTLDSEARVNYIIQRLLNAALKNQSIKQQDLADELFIGLSTLKANLKEVKEKLKKYNLDIINYKNQGMQIKGNEAQIRYCISEYIFRDNLKTDDFYQHLFAEYKLNNIHNILIRVLTSYELVLTDTSLKNLLVHVLIAMKRATKEHNVMYTLRESKKIEQHKEFLIATSIFEEIYNQLHIDVATSEIYYLAQHLIASKKYMEIANEETSNYIENLVIEMLQRVNTIVNINFLQDDNLIKWLKIHLESVIPRIRFQMNIRNDILDVIKNEYPLAFQIGVIASKVIEEKEHLTIDENEIGYIAVHFGAALTRMDIKADKITKSAIVVCGSGIGTAVLLKAKLKEYFKDLIHIVNILPGYQLKENDLNSVDLVFTTIPLPHLSNLSTEKIIHIKNLLNNEEIHLIQQKFFKNSDISKTNIKKFFRKDCFITNKQFNTKEEILTYLTKKLENSGLIDKETSTSIFERESASPTEIGNLVAIPHPMVNNTAISSISVLVLDKPIIWVDHHVQVIFLISIAKSEFYLWEPIFLKLFKYLVKENGIKKIINQPNYDDFIKNFQNEFN</sequence>
<dbReference type="InterPro" id="IPR013196">
    <property type="entry name" value="HTH_11"/>
</dbReference>
<dbReference type="PROSITE" id="PS51372">
    <property type="entry name" value="PRD_2"/>
    <property type="match status" value="2"/>
</dbReference>
<keyword evidence="6" id="KW-0175">Coiled coil</keyword>
<accession>A0A412CEF8</accession>
<dbReference type="Gene3D" id="1.10.10.10">
    <property type="entry name" value="Winged helix-like DNA-binding domain superfamily/Winged helix DNA-binding domain"/>
    <property type="match status" value="1"/>
</dbReference>
<dbReference type="Pfam" id="PF00359">
    <property type="entry name" value="PTS_EIIA_2"/>
    <property type="match status" value="1"/>
</dbReference>